<keyword evidence="4" id="KW-0479">Metal-binding</keyword>
<dbReference type="GO" id="GO:0008270">
    <property type="term" value="F:zinc ion binding"/>
    <property type="evidence" value="ECO:0007669"/>
    <property type="project" value="UniProtKB-KW"/>
</dbReference>
<dbReference type="GO" id="GO:0043565">
    <property type="term" value="F:sequence-specific DNA binding"/>
    <property type="evidence" value="ECO:0007669"/>
    <property type="project" value="InterPro"/>
</dbReference>
<dbReference type="EMBL" id="JAWQEG010000998">
    <property type="protein sequence ID" value="KAK3883294.1"/>
    <property type="molecule type" value="Genomic_DNA"/>
</dbReference>
<gene>
    <name evidence="6" type="ORF">Pcinc_012331</name>
</gene>
<dbReference type="SMART" id="SM00401">
    <property type="entry name" value="ZnF_GATA"/>
    <property type="match status" value="1"/>
</dbReference>
<feature type="domain" description="GATA-type" evidence="5">
    <location>
        <begin position="57"/>
        <end position="106"/>
    </location>
</feature>
<reference evidence="6" key="1">
    <citation type="submission" date="2023-10" db="EMBL/GenBank/DDBJ databases">
        <title>Genome assemblies of two species of porcelain crab, Petrolisthes cinctipes and Petrolisthes manimaculis (Anomura: Porcellanidae).</title>
        <authorList>
            <person name="Angst P."/>
        </authorList>
    </citation>
    <scope>NUCLEOTIDE SEQUENCE</scope>
    <source>
        <strain evidence="6">PB745_01</strain>
        <tissue evidence="6">Gill</tissue>
    </source>
</reference>
<dbReference type="GO" id="GO:0006355">
    <property type="term" value="P:regulation of DNA-templated transcription"/>
    <property type="evidence" value="ECO:0007669"/>
    <property type="project" value="InterPro"/>
</dbReference>
<evidence type="ECO:0000256" key="3">
    <source>
        <dbReference type="ARBA" id="ARBA00023242"/>
    </source>
</evidence>
<comment type="caution">
    <text evidence="6">The sequence shown here is derived from an EMBL/GenBank/DDBJ whole genome shotgun (WGS) entry which is preliminary data.</text>
</comment>
<evidence type="ECO:0000259" key="5">
    <source>
        <dbReference type="PROSITE" id="PS50114"/>
    </source>
</evidence>
<dbReference type="AlphaFoldDB" id="A0AAE1G0S9"/>
<sequence length="174" mass="20052">MKVYPAVVMYISCSSRTSACRSLCKKVMLRDMKKDNNMDSTFTTCPGCNEDLSVDIRVCCLCVVSTSPSWYTVNSQDVCNSCYLYQRKYNAARPINPRASSSSSSKVYHPHFQCGWKLKFVVYSDNLKLWKIYTKTSNDDYHQDPVIEITKKRPSLSTRDLWDQLRVLTKAKPK</sequence>
<evidence type="ECO:0000256" key="4">
    <source>
        <dbReference type="PROSITE-ProRule" id="PRU00094"/>
    </source>
</evidence>
<evidence type="ECO:0000313" key="7">
    <source>
        <dbReference type="Proteomes" id="UP001286313"/>
    </source>
</evidence>
<keyword evidence="4" id="KW-0862">Zinc</keyword>
<keyword evidence="2" id="KW-0804">Transcription</keyword>
<dbReference type="InterPro" id="IPR013088">
    <property type="entry name" value="Znf_NHR/GATA"/>
</dbReference>
<proteinExistence type="predicted"/>
<organism evidence="6 7">
    <name type="scientific">Petrolisthes cinctipes</name>
    <name type="common">Flat porcelain crab</name>
    <dbReference type="NCBI Taxonomy" id="88211"/>
    <lineage>
        <taxon>Eukaryota</taxon>
        <taxon>Metazoa</taxon>
        <taxon>Ecdysozoa</taxon>
        <taxon>Arthropoda</taxon>
        <taxon>Crustacea</taxon>
        <taxon>Multicrustacea</taxon>
        <taxon>Malacostraca</taxon>
        <taxon>Eumalacostraca</taxon>
        <taxon>Eucarida</taxon>
        <taxon>Decapoda</taxon>
        <taxon>Pleocyemata</taxon>
        <taxon>Anomura</taxon>
        <taxon>Galatheoidea</taxon>
        <taxon>Porcellanidae</taxon>
        <taxon>Petrolisthes</taxon>
    </lineage>
</organism>
<accession>A0AAE1G0S9</accession>
<evidence type="ECO:0000256" key="2">
    <source>
        <dbReference type="ARBA" id="ARBA00023163"/>
    </source>
</evidence>
<dbReference type="SUPFAM" id="SSF57716">
    <property type="entry name" value="Glucocorticoid receptor-like (DNA-binding domain)"/>
    <property type="match status" value="1"/>
</dbReference>
<dbReference type="InterPro" id="IPR000679">
    <property type="entry name" value="Znf_GATA"/>
</dbReference>
<evidence type="ECO:0000313" key="6">
    <source>
        <dbReference type="EMBL" id="KAK3883294.1"/>
    </source>
</evidence>
<protein>
    <recommendedName>
        <fullName evidence="5">GATA-type domain-containing protein</fullName>
    </recommendedName>
</protein>
<keyword evidence="4" id="KW-0863">Zinc-finger</keyword>
<evidence type="ECO:0000256" key="1">
    <source>
        <dbReference type="ARBA" id="ARBA00023015"/>
    </source>
</evidence>
<keyword evidence="3" id="KW-0539">Nucleus</keyword>
<keyword evidence="7" id="KW-1185">Reference proteome</keyword>
<dbReference type="Gene3D" id="3.30.50.10">
    <property type="entry name" value="Erythroid Transcription Factor GATA-1, subunit A"/>
    <property type="match status" value="1"/>
</dbReference>
<dbReference type="PROSITE" id="PS50114">
    <property type="entry name" value="GATA_ZN_FINGER_2"/>
    <property type="match status" value="1"/>
</dbReference>
<name>A0AAE1G0S9_PETCI</name>
<keyword evidence="1" id="KW-0805">Transcription regulation</keyword>
<dbReference type="Proteomes" id="UP001286313">
    <property type="component" value="Unassembled WGS sequence"/>
</dbReference>